<proteinExistence type="predicted"/>
<evidence type="ECO:0000313" key="3">
    <source>
        <dbReference type="Proteomes" id="UP000238362"/>
    </source>
</evidence>
<evidence type="ECO:0000313" key="2">
    <source>
        <dbReference type="EMBL" id="PRX50961.1"/>
    </source>
</evidence>
<dbReference type="AlphaFoldDB" id="A0A2T0M2I1"/>
<keyword evidence="1" id="KW-0812">Transmembrane</keyword>
<comment type="caution">
    <text evidence="2">The sequence shown here is derived from an EMBL/GenBank/DDBJ whole genome shotgun (WGS) entry which is preliminary data.</text>
</comment>
<protein>
    <submittedName>
        <fullName evidence="2">Uncharacterized protein</fullName>
    </submittedName>
</protein>
<reference evidence="2 3" key="1">
    <citation type="submission" date="2018-03" db="EMBL/GenBank/DDBJ databases">
        <title>Genomic Encyclopedia of Type Strains, Phase III (KMG-III): the genomes of soil and plant-associated and newly described type strains.</title>
        <authorList>
            <person name="Whitman W."/>
        </authorList>
    </citation>
    <scope>NUCLEOTIDE SEQUENCE [LARGE SCALE GENOMIC DNA]</scope>
    <source>
        <strain evidence="2 3">CGMCC 4.7125</strain>
    </source>
</reference>
<sequence length="31" mass="3609">MALKQLWLRVLVALVIWMGLLTLMWAVGILR</sequence>
<organism evidence="2 3">
    <name type="scientific">Prauserella shujinwangii</name>
    <dbReference type="NCBI Taxonomy" id="1453103"/>
    <lineage>
        <taxon>Bacteria</taxon>
        <taxon>Bacillati</taxon>
        <taxon>Actinomycetota</taxon>
        <taxon>Actinomycetes</taxon>
        <taxon>Pseudonocardiales</taxon>
        <taxon>Pseudonocardiaceae</taxon>
        <taxon>Prauserella</taxon>
    </lineage>
</organism>
<keyword evidence="3" id="KW-1185">Reference proteome</keyword>
<name>A0A2T0M2I1_9PSEU</name>
<gene>
    <name evidence="2" type="ORF">B0I33_101113</name>
</gene>
<dbReference type="EMBL" id="PVNH01000001">
    <property type="protein sequence ID" value="PRX50961.1"/>
    <property type="molecule type" value="Genomic_DNA"/>
</dbReference>
<feature type="transmembrane region" description="Helical" evidence="1">
    <location>
        <begin position="6"/>
        <end position="30"/>
    </location>
</feature>
<keyword evidence="1" id="KW-0472">Membrane</keyword>
<keyword evidence="1" id="KW-1133">Transmembrane helix</keyword>
<dbReference type="Proteomes" id="UP000238362">
    <property type="component" value="Unassembled WGS sequence"/>
</dbReference>
<evidence type="ECO:0000256" key="1">
    <source>
        <dbReference type="SAM" id="Phobius"/>
    </source>
</evidence>
<accession>A0A2T0M2I1</accession>